<dbReference type="EMBL" id="AGVE01000046">
    <property type="protein sequence ID" value="EHI11355.1"/>
    <property type="molecule type" value="Genomic_DNA"/>
</dbReference>
<evidence type="ECO:0000313" key="1">
    <source>
        <dbReference type="EMBL" id="EHI11355.1"/>
    </source>
</evidence>
<keyword evidence="2" id="KW-1185">Reference proteome</keyword>
<evidence type="ECO:0000313" key="2">
    <source>
        <dbReference type="Proteomes" id="UP000004915"/>
    </source>
</evidence>
<dbReference type="AlphaFoldDB" id="G7CIM6"/>
<gene>
    <name evidence="1" type="ORF">KEK_10688</name>
</gene>
<protein>
    <submittedName>
        <fullName evidence="1">Uncharacterized protein</fullName>
    </submittedName>
</protein>
<dbReference type="Proteomes" id="UP000004915">
    <property type="component" value="Unassembled WGS sequence"/>
</dbReference>
<reference evidence="1 2" key="1">
    <citation type="submission" date="2011-11" db="EMBL/GenBank/DDBJ databases">
        <authorList>
            <consortium name="Tuberculosis Structural Genomics Consortium"/>
            <person name="Ioerger T.R."/>
        </authorList>
    </citation>
    <scope>NUCLEOTIDE SEQUENCE [LARGE SCALE GENOMIC DNA]</scope>
    <source>
        <strain evidence="2">ATCC 19527 / DSM 44167 / CIP 105390 / JCM 6362 / NCTC 10409 / 316</strain>
    </source>
</reference>
<proteinExistence type="predicted"/>
<sequence>MTARNRLSTVAPTVSSRWRASALRASTGTAWLSARSMSSRNGAV</sequence>
<organism evidence="1 2">
    <name type="scientific">Mycolicibacterium thermoresistibile (strain ATCC 19527 / DSM 44167 / CIP 105390 / JCM 6362 / NCTC 10409 / 316)</name>
    <name type="common">Mycobacterium thermoresistibile</name>
    <dbReference type="NCBI Taxonomy" id="1078020"/>
    <lineage>
        <taxon>Bacteria</taxon>
        <taxon>Bacillati</taxon>
        <taxon>Actinomycetota</taxon>
        <taxon>Actinomycetes</taxon>
        <taxon>Mycobacteriales</taxon>
        <taxon>Mycobacteriaceae</taxon>
        <taxon>Mycolicibacterium</taxon>
    </lineage>
</organism>
<accession>G7CIM6</accession>
<name>G7CIM6_MYCT3</name>
<comment type="caution">
    <text evidence="1">The sequence shown here is derived from an EMBL/GenBank/DDBJ whole genome shotgun (WGS) entry which is preliminary data.</text>
</comment>